<dbReference type="GO" id="GO:0005524">
    <property type="term" value="F:ATP binding"/>
    <property type="evidence" value="ECO:0007669"/>
    <property type="project" value="UniProtKB-KW"/>
</dbReference>
<accession>A0A3E3I7M4</accession>
<dbReference type="CDD" id="cd16935">
    <property type="entry name" value="HATPase_AgrC-ComD-like"/>
    <property type="match status" value="1"/>
</dbReference>
<name>A0A3E3I7M4_9FIRM</name>
<dbReference type="InterPro" id="IPR032834">
    <property type="entry name" value="NatK-like_C"/>
</dbReference>
<gene>
    <name evidence="3" type="ORF">DXC51_07605</name>
</gene>
<comment type="caution">
    <text evidence="3">The sequence shown here is derived from an EMBL/GenBank/DDBJ whole genome shotgun (WGS) entry which is preliminary data.</text>
</comment>
<evidence type="ECO:0000259" key="2">
    <source>
        <dbReference type="Pfam" id="PF14501"/>
    </source>
</evidence>
<dbReference type="InterPro" id="IPR036890">
    <property type="entry name" value="HATPase_C_sf"/>
</dbReference>
<keyword evidence="3" id="KW-0547">Nucleotide-binding</keyword>
<dbReference type="Gene3D" id="3.30.565.10">
    <property type="entry name" value="Histidine kinase-like ATPase, C-terminal domain"/>
    <property type="match status" value="1"/>
</dbReference>
<feature type="transmembrane region" description="Helical" evidence="1">
    <location>
        <begin position="303"/>
        <end position="325"/>
    </location>
</feature>
<sequence>MNALLIKSVIFSEGPDTLETAENSDAVLVPDPDSENGYRVEEAPSTWKTLTEEEYVAESSSENAIENMGLSSKFPFLFALTASICLVYLLNRFLKSGAGRIKWLGNILLTAVFFALFQHHWWIRLPRSVYYLFPVLEAILLLAVISLVSRKSFSKKIYIAVTFQAVFGLCEVLRSYGELFLERLGDCLGSASDVELFPLYSYMADPADAYPYASLNIRIYLDWEACLMLVLSCAVMILSVRKLAQGGHRNMEEIPRSELYFLLTPAFAGIVYSVFTEVARLLLKNSVFVNWATWDSPAQSMTLYFMIPFLAAAFLMCILYAYIIYQKLITYMEEKQRAVILENQVEQMQGHIREIERLYTGIRSMRHDMQNYLFDIKSLLAARGIDVEEKGSELAGYFSGIGTSLDALNYSIHTGHPVTDVVLNGKAGRAKERGIRFNSEFRFPADYGIDAFDLSIILNNSLDNALEACEILLGQKPEAGTYIEVKSCCKGNMFLLEVENSCDGVLLEAESAAAPLTRKKDTARHGLGFQNILRCSEKYFGSAKYSCSGQTFHLTVMLQKAENNPAAG</sequence>
<feature type="domain" description="Sensor histidine kinase NatK-like C-terminal" evidence="2">
    <location>
        <begin position="450"/>
        <end position="559"/>
    </location>
</feature>
<dbReference type="EMBL" id="QVLV01000004">
    <property type="protein sequence ID" value="RGE62459.1"/>
    <property type="molecule type" value="Genomic_DNA"/>
</dbReference>
<dbReference type="GO" id="GO:0042802">
    <property type="term" value="F:identical protein binding"/>
    <property type="evidence" value="ECO:0007669"/>
    <property type="project" value="TreeGrafter"/>
</dbReference>
<evidence type="ECO:0000256" key="1">
    <source>
        <dbReference type="SAM" id="Phobius"/>
    </source>
</evidence>
<dbReference type="Proteomes" id="UP000260812">
    <property type="component" value="Unassembled WGS sequence"/>
</dbReference>
<dbReference type="RefSeq" id="WP_117544224.1">
    <property type="nucleotide sequence ID" value="NZ_QVLV01000004.1"/>
</dbReference>
<keyword evidence="1" id="KW-0812">Transmembrane</keyword>
<evidence type="ECO:0000313" key="3">
    <source>
        <dbReference type="EMBL" id="RGE62459.1"/>
    </source>
</evidence>
<feature type="transmembrane region" description="Helical" evidence="1">
    <location>
        <begin position="259"/>
        <end position="283"/>
    </location>
</feature>
<dbReference type="PANTHER" id="PTHR40448">
    <property type="entry name" value="TWO-COMPONENT SENSOR HISTIDINE KINASE"/>
    <property type="match status" value="1"/>
</dbReference>
<evidence type="ECO:0000313" key="4">
    <source>
        <dbReference type="Proteomes" id="UP000260812"/>
    </source>
</evidence>
<organism evidence="3 4">
    <name type="scientific">Eisenbergiella massiliensis</name>
    <dbReference type="NCBI Taxonomy" id="1720294"/>
    <lineage>
        <taxon>Bacteria</taxon>
        <taxon>Bacillati</taxon>
        <taxon>Bacillota</taxon>
        <taxon>Clostridia</taxon>
        <taxon>Lachnospirales</taxon>
        <taxon>Lachnospiraceae</taxon>
        <taxon>Eisenbergiella</taxon>
    </lineage>
</organism>
<dbReference type="AlphaFoldDB" id="A0A3E3I7M4"/>
<feature type="transmembrane region" description="Helical" evidence="1">
    <location>
        <begin position="220"/>
        <end position="238"/>
    </location>
</feature>
<dbReference type="PANTHER" id="PTHR40448:SF1">
    <property type="entry name" value="TWO-COMPONENT SENSOR HISTIDINE KINASE"/>
    <property type="match status" value="1"/>
</dbReference>
<dbReference type="Pfam" id="PF14501">
    <property type="entry name" value="HATPase_c_5"/>
    <property type="match status" value="1"/>
</dbReference>
<reference evidence="3" key="1">
    <citation type="submission" date="2018-08" db="EMBL/GenBank/DDBJ databases">
        <title>A genome reference for cultivated species of the human gut microbiota.</title>
        <authorList>
            <person name="Zou Y."/>
            <person name="Xue W."/>
            <person name="Luo G."/>
        </authorList>
    </citation>
    <scope>NUCLEOTIDE SEQUENCE [LARGE SCALE GENOMIC DNA]</scope>
    <source>
        <strain evidence="3">TF05-5AC</strain>
    </source>
</reference>
<dbReference type="GeneID" id="97986745"/>
<proteinExistence type="predicted"/>
<keyword evidence="4" id="KW-1185">Reference proteome</keyword>
<keyword evidence="1" id="KW-0472">Membrane</keyword>
<feature type="transmembrane region" description="Helical" evidence="1">
    <location>
        <begin position="103"/>
        <end position="123"/>
    </location>
</feature>
<dbReference type="SUPFAM" id="SSF55874">
    <property type="entry name" value="ATPase domain of HSP90 chaperone/DNA topoisomerase II/histidine kinase"/>
    <property type="match status" value="1"/>
</dbReference>
<feature type="transmembrane region" description="Helical" evidence="1">
    <location>
        <begin position="129"/>
        <end position="148"/>
    </location>
</feature>
<feature type="transmembrane region" description="Helical" evidence="1">
    <location>
        <begin position="74"/>
        <end position="91"/>
    </location>
</feature>
<protein>
    <submittedName>
        <fullName evidence="3">ATP-binding protein</fullName>
    </submittedName>
</protein>
<keyword evidence="3" id="KW-0067">ATP-binding</keyword>
<keyword evidence="1" id="KW-1133">Transmembrane helix</keyword>
<feature type="transmembrane region" description="Helical" evidence="1">
    <location>
        <begin position="157"/>
        <end position="176"/>
    </location>
</feature>